<dbReference type="Pfam" id="PF00294">
    <property type="entry name" value="PfkB"/>
    <property type="match status" value="1"/>
</dbReference>
<dbReference type="CDD" id="cd01164">
    <property type="entry name" value="FruK_PfkB_like"/>
    <property type="match status" value="1"/>
</dbReference>
<keyword evidence="5" id="KW-0067">ATP-binding</keyword>
<dbReference type="GO" id="GO:0005524">
    <property type="term" value="F:ATP binding"/>
    <property type="evidence" value="ECO:0007669"/>
    <property type="project" value="UniProtKB-KW"/>
</dbReference>
<dbReference type="InterPro" id="IPR002173">
    <property type="entry name" value="Carboh/pur_kinase_PfkB_CS"/>
</dbReference>
<dbReference type="GO" id="GO:0005829">
    <property type="term" value="C:cytosol"/>
    <property type="evidence" value="ECO:0007669"/>
    <property type="project" value="TreeGrafter"/>
</dbReference>
<feature type="domain" description="Carbohydrate kinase PfkB" evidence="6">
    <location>
        <begin position="11"/>
        <end position="275"/>
    </location>
</feature>
<dbReference type="Proteomes" id="UP000006728">
    <property type="component" value="Chromosome"/>
</dbReference>
<evidence type="ECO:0000256" key="3">
    <source>
        <dbReference type="ARBA" id="ARBA00022741"/>
    </source>
</evidence>
<dbReference type="PANTHER" id="PTHR46566">
    <property type="entry name" value="1-PHOSPHOFRUCTOKINASE-RELATED"/>
    <property type="match status" value="1"/>
</dbReference>
<evidence type="ECO:0000256" key="1">
    <source>
        <dbReference type="ARBA" id="ARBA00010688"/>
    </source>
</evidence>
<keyword evidence="4 7" id="KW-0418">Kinase</keyword>
<dbReference type="PROSITE" id="PS00584">
    <property type="entry name" value="PFKB_KINASES_2"/>
    <property type="match status" value="1"/>
</dbReference>
<dbReference type="RefSeq" id="WP_011875009.1">
    <property type="nucleotide sequence ID" value="NC_009142.1"/>
</dbReference>
<accession>A4FN63</accession>
<reference evidence="7 8" key="1">
    <citation type="journal article" date="2007" name="Nat. Biotechnol.">
        <title>Complete genome sequence of the erythromycin-producing bacterium Saccharopolyspora erythraea NRRL23338.</title>
        <authorList>
            <person name="Oliynyk M."/>
            <person name="Samborskyy M."/>
            <person name="Lester J.B."/>
            <person name="Mironenko T."/>
            <person name="Scott N."/>
            <person name="Dickens S."/>
            <person name="Haydock S.F."/>
            <person name="Leadlay P.F."/>
        </authorList>
    </citation>
    <scope>NUCLEOTIDE SEQUENCE [LARGE SCALE GENOMIC DNA]</scope>
    <source>
        <strain evidence="8">ATCC 11635 / DSM 40517 / JCM 4748 / NBRC 13426 / NCIMB 8594 / NRRL 2338</strain>
    </source>
</reference>
<evidence type="ECO:0000259" key="6">
    <source>
        <dbReference type="Pfam" id="PF00294"/>
    </source>
</evidence>
<dbReference type="PANTHER" id="PTHR46566:SF5">
    <property type="entry name" value="1-PHOSPHOFRUCTOKINASE"/>
    <property type="match status" value="1"/>
</dbReference>
<dbReference type="EC" id="2.7.1.144" evidence="7"/>
<dbReference type="GO" id="GO:0008443">
    <property type="term" value="F:phosphofructokinase activity"/>
    <property type="evidence" value="ECO:0007669"/>
    <property type="project" value="TreeGrafter"/>
</dbReference>
<evidence type="ECO:0000256" key="2">
    <source>
        <dbReference type="ARBA" id="ARBA00022679"/>
    </source>
</evidence>
<dbReference type="KEGG" id="sen:SACE_6317"/>
<dbReference type="InterPro" id="IPR029056">
    <property type="entry name" value="Ribokinase-like"/>
</dbReference>
<gene>
    <name evidence="7" type="primary">lacC</name>
    <name evidence="7" type="ordered locus">SACE_6317</name>
</gene>
<dbReference type="STRING" id="405948.SACE_6317"/>
<dbReference type="EMBL" id="AM420293">
    <property type="protein sequence ID" value="CAM05488.1"/>
    <property type="molecule type" value="Genomic_DNA"/>
</dbReference>
<evidence type="ECO:0000313" key="8">
    <source>
        <dbReference type="Proteomes" id="UP000006728"/>
    </source>
</evidence>
<keyword evidence="8" id="KW-1185">Reference proteome</keyword>
<dbReference type="GO" id="GO:0009024">
    <property type="term" value="F:tagatose-6-phosphate kinase activity"/>
    <property type="evidence" value="ECO:0007669"/>
    <property type="project" value="UniProtKB-EC"/>
</dbReference>
<comment type="similarity">
    <text evidence="1">Belongs to the carbohydrate kinase PfkB family.</text>
</comment>
<organism evidence="7 8">
    <name type="scientific">Saccharopolyspora erythraea (strain ATCC 11635 / DSM 40517 / JCM 4748 / NBRC 13426 / NCIMB 8594 / NRRL 2338)</name>
    <dbReference type="NCBI Taxonomy" id="405948"/>
    <lineage>
        <taxon>Bacteria</taxon>
        <taxon>Bacillati</taxon>
        <taxon>Actinomycetota</taxon>
        <taxon>Actinomycetes</taxon>
        <taxon>Pseudonocardiales</taxon>
        <taxon>Pseudonocardiaceae</taxon>
        <taxon>Saccharopolyspora</taxon>
    </lineage>
</organism>
<sequence>MTPNPAWDVTYHVGSVVPGGTHRVRAVAERAGGKGVNVARILHSLGHDVLVSAPAGGVHGELIRDDLTASGLGHAIIPIRGESRRTVTAVATDDGEATLFNEPGPELGTGEWAAFAAHVVDHGSRASAAVFSGSLPRNIDPHSYTALLEQVHAPSIVDASGHTLESALAARPDIVKPNADELAELTGCRDPLAGAVALIERGARAVVASLGPDGLLAVTGDTAYRAVPGERVRGNPTGAGDSVVAALAAGLALHEPWPHRLREAVALSAATVAAPVAGEFDQDSYRRQLAAVHLEEIHAPRHHG</sequence>
<keyword evidence="2 7" id="KW-0808">Transferase</keyword>
<name>A4FN63_SACEN</name>
<dbReference type="InterPro" id="IPR017583">
    <property type="entry name" value="Tagatose/fructose_Pkinase"/>
</dbReference>
<protein>
    <submittedName>
        <fullName evidence="7">Tagatose-6-phosphate kinase</fullName>
        <ecNumber evidence="7">2.7.1.144</ecNumber>
    </submittedName>
</protein>
<dbReference type="eggNOG" id="COG1105">
    <property type="taxonomic scope" value="Bacteria"/>
</dbReference>
<evidence type="ECO:0000256" key="4">
    <source>
        <dbReference type="ARBA" id="ARBA00022777"/>
    </source>
</evidence>
<dbReference type="Gene3D" id="3.40.1190.20">
    <property type="match status" value="1"/>
</dbReference>
<keyword evidence="3" id="KW-0547">Nucleotide-binding</keyword>
<dbReference type="InterPro" id="IPR011611">
    <property type="entry name" value="PfkB_dom"/>
</dbReference>
<dbReference type="PIRSF" id="PIRSF000535">
    <property type="entry name" value="1PFK/6PFK/LacC"/>
    <property type="match status" value="1"/>
</dbReference>
<dbReference type="SUPFAM" id="SSF53613">
    <property type="entry name" value="Ribokinase-like"/>
    <property type="match status" value="1"/>
</dbReference>
<evidence type="ECO:0000256" key="5">
    <source>
        <dbReference type="ARBA" id="ARBA00022840"/>
    </source>
</evidence>
<dbReference type="HOGENOM" id="CLU_050013_0_2_11"/>
<dbReference type="NCBIfam" id="TIGR03168">
    <property type="entry name" value="1-PFK"/>
    <property type="match status" value="1"/>
</dbReference>
<dbReference type="AlphaFoldDB" id="A4FN63"/>
<evidence type="ECO:0000313" key="7">
    <source>
        <dbReference type="EMBL" id="CAM05488.1"/>
    </source>
</evidence>
<dbReference type="PROSITE" id="PS00583">
    <property type="entry name" value="PFKB_KINASES_1"/>
    <property type="match status" value="1"/>
</dbReference>
<proteinExistence type="inferred from homology"/>